<dbReference type="PANTHER" id="PTHR34179:SF1">
    <property type="entry name" value="TUMOR PROTEIN P53-INDUCIBLE PROTEIN 13"/>
    <property type="match status" value="1"/>
</dbReference>
<dbReference type="InterPro" id="IPR021454">
    <property type="entry name" value="DUF3105"/>
</dbReference>
<evidence type="ECO:0000313" key="4">
    <source>
        <dbReference type="Proteomes" id="UP000177269"/>
    </source>
</evidence>
<sequence length="202" mass="23270">MEETKNDYESKKREREYAREEESKRVRMAKAKKSLLRYALWLIIVAIIGYGIFLLAQTAVPEGEDFSVAYDIQGRDHIADGEKRSVYNSNPPSSGPHYGSTVRGGFYDEPLPDEQVIHNLEHGDIWIAYHPHISDKAKEKLKSFAGRYVVVSPRLENEGDISLVAWGRVDTFDINNEIVDEGRIRDFIRRYDNRGPEKVRGR</sequence>
<dbReference type="AlphaFoldDB" id="A0A1G2P338"/>
<dbReference type="Pfam" id="PF11303">
    <property type="entry name" value="DUF3105"/>
    <property type="match status" value="1"/>
</dbReference>
<feature type="region of interest" description="Disordered" evidence="1">
    <location>
        <begin position="1"/>
        <end position="23"/>
    </location>
</feature>
<evidence type="ECO:0000313" key="3">
    <source>
        <dbReference type="EMBL" id="OHA42754.1"/>
    </source>
</evidence>
<feature type="region of interest" description="Disordered" evidence="1">
    <location>
        <begin position="81"/>
        <end position="103"/>
    </location>
</feature>
<comment type="caution">
    <text evidence="3">The sequence shown here is derived from an EMBL/GenBank/DDBJ whole genome shotgun (WGS) entry which is preliminary data.</text>
</comment>
<reference evidence="3 4" key="1">
    <citation type="journal article" date="2016" name="Nat. Commun.">
        <title>Thousands of microbial genomes shed light on interconnected biogeochemical processes in an aquifer system.</title>
        <authorList>
            <person name="Anantharaman K."/>
            <person name="Brown C.T."/>
            <person name="Hug L.A."/>
            <person name="Sharon I."/>
            <person name="Castelle C.J."/>
            <person name="Probst A.J."/>
            <person name="Thomas B.C."/>
            <person name="Singh A."/>
            <person name="Wilkins M.J."/>
            <person name="Karaoz U."/>
            <person name="Brodie E.L."/>
            <person name="Williams K.H."/>
            <person name="Hubbard S.S."/>
            <person name="Banfield J.F."/>
        </authorList>
    </citation>
    <scope>NUCLEOTIDE SEQUENCE [LARGE SCALE GENOMIC DNA]</scope>
</reference>
<protein>
    <recommendedName>
        <fullName evidence="5">DUF3105 domain-containing protein</fullName>
    </recommendedName>
</protein>
<name>A0A1G2P338_9BACT</name>
<keyword evidence="2" id="KW-0472">Membrane</keyword>
<evidence type="ECO:0008006" key="5">
    <source>
        <dbReference type="Google" id="ProtNLM"/>
    </source>
</evidence>
<accession>A0A1G2P338</accession>
<evidence type="ECO:0000256" key="1">
    <source>
        <dbReference type="SAM" id="MobiDB-lite"/>
    </source>
</evidence>
<proteinExistence type="predicted"/>
<dbReference type="EMBL" id="MHSK01000006">
    <property type="protein sequence ID" value="OHA42754.1"/>
    <property type="molecule type" value="Genomic_DNA"/>
</dbReference>
<keyword evidence="2" id="KW-0812">Transmembrane</keyword>
<dbReference type="GO" id="GO:0005737">
    <property type="term" value="C:cytoplasm"/>
    <property type="evidence" value="ECO:0007669"/>
    <property type="project" value="TreeGrafter"/>
</dbReference>
<gene>
    <name evidence="3" type="ORF">A3G52_03025</name>
</gene>
<dbReference type="Proteomes" id="UP000177269">
    <property type="component" value="Unassembled WGS sequence"/>
</dbReference>
<evidence type="ECO:0000256" key="2">
    <source>
        <dbReference type="SAM" id="Phobius"/>
    </source>
</evidence>
<feature type="transmembrane region" description="Helical" evidence="2">
    <location>
        <begin position="35"/>
        <end position="56"/>
    </location>
</feature>
<keyword evidence="2" id="KW-1133">Transmembrane helix</keyword>
<organism evidence="3 4">
    <name type="scientific">Candidatus Taylorbacteria bacterium RIFCSPLOWO2_12_FULL_43_20</name>
    <dbReference type="NCBI Taxonomy" id="1802332"/>
    <lineage>
        <taxon>Bacteria</taxon>
        <taxon>Candidatus Tayloriibacteriota</taxon>
    </lineage>
</organism>
<dbReference type="PANTHER" id="PTHR34179">
    <property type="entry name" value="TUMOR PROTEIN P53-INDUCIBLE PROTEIN 13"/>
    <property type="match status" value="1"/>
</dbReference>